<dbReference type="InterPro" id="IPR027417">
    <property type="entry name" value="P-loop_NTPase"/>
</dbReference>
<evidence type="ECO:0000256" key="5">
    <source>
        <dbReference type="ARBA" id="ARBA00023235"/>
    </source>
</evidence>
<dbReference type="EnsemblMetazoa" id="G809.1">
    <property type="protein sequence ID" value="G809.1:cds"/>
    <property type="gene ID" value="G809"/>
</dbReference>
<evidence type="ECO:0000256" key="10">
    <source>
        <dbReference type="SAM" id="SignalP"/>
    </source>
</evidence>
<dbReference type="PANTHER" id="PTHR13710">
    <property type="entry name" value="DNA HELICASE RECQ FAMILY MEMBER"/>
    <property type="match status" value="1"/>
</dbReference>
<evidence type="ECO:0000256" key="4">
    <source>
        <dbReference type="ARBA" id="ARBA00023125"/>
    </source>
</evidence>
<comment type="similarity">
    <text evidence="1">Belongs to the helicase family. RecQ subfamily.</text>
</comment>
<keyword evidence="6" id="KW-0539">Nucleus</keyword>
<accession>A0A8W8NWK0</accession>
<dbReference type="EC" id="5.6.2.4" evidence="8"/>
<keyword evidence="4" id="KW-0238">DNA-binding</keyword>
<name>A0A8W8NWK0_MAGGI</name>
<dbReference type="SMART" id="SM00487">
    <property type="entry name" value="DEXDc"/>
    <property type="match status" value="1"/>
</dbReference>
<sequence length="536" mass="60775">MHRFNGMPWCNWLAHFMLQKFIMAFEEVQVQILGLNEDDINKALVKFNERIGCKIDNLKSKQKNALHDVVNGHDVIAALPTGYGKSLIYELIPFVLQDTKVIVVEPLNVIINQQISKLDGMAVQLKELNLCKAITDGHFSYSFIYSHPENILGKPSVNKFFQCRCFEENRVVIVIDEAHCILEWGDDFRPEYSKLVELRAVLPEATFLCLSATLSIKGQADIKNCLSLKDCRIHGEIPVKPNISITVLRRPASSKDVTLSYRHILDVLFNELKVKLGATPLTIVYFNSSLNYIGFAYEHACRVLGNLVYNGEKNPENARVVMYHASVEYGSEKLRELIFHQISSEDSPLRIILASSALGMGADFGRVERIVHAGPPKSIEAYIQQVGRTGRTGKQATAILFFNNSDVGRPEMNKTMKSFCRNESTCRRKILNDYFGFMDDTNESENKATLCCNICNPILNEWYSVLPLTQELKSSIRQSLSDYNILNNLEISPYQIESVIHNYSRYVETDSFIQDFGLNQAHAEHLCTIIKLSVSL</sequence>
<evidence type="ECO:0000259" key="12">
    <source>
        <dbReference type="PROSITE" id="PS51194"/>
    </source>
</evidence>
<dbReference type="GO" id="GO:0005524">
    <property type="term" value="F:ATP binding"/>
    <property type="evidence" value="ECO:0007669"/>
    <property type="project" value="UniProtKB-KW"/>
</dbReference>
<dbReference type="PANTHER" id="PTHR13710:SF153">
    <property type="entry name" value="RECQ-LIKE DNA HELICASE BLM"/>
    <property type="match status" value="1"/>
</dbReference>
<evidence type="ECO:0000256" key="6">
    <source>
        <dbReference type="ARBA" id="ARBA00023242"/>
    </source>
</evidence>
<dbReference type="GO" id="GO:0000724">
    <property type="term" value="P:double-strand break repair via homologous recombination"/>
    <property type="evidence" value="ECO:0007669"/>
    <property type="project" value="TreeGrafter"/>
</dbReference>
<organism evidence="13 14">
    <name type="scientific">Magallana gigas</name>
    <name type="common">Pacific oyster</name>
    <name type="synonym">Crassostrea gigas</name>
    <dbReference type="NCBI Taxonomy" id="29159"/>
    <lineage>
        <taxon>Eukaryota</taxon>
        <taxon>Metazoa</taxon>
        <taxon>Spiralia</taxon>
        <taxon>Lophotrochozoa</taxon>
        <taxon>Mollusca</taxon>
        <taxon>Bivalvia</taxon>
        <taxon>Autobranchia</taxon>
        <taxon>Pteriomorphia</taxon>
        <taxon>Ostreida</taxon>
        <taxon>Ostreoidea</taxon>
        <taxon>Ostreidae</taxon>
        <taxon>Magallana</taxon>
    </lineage>
</organism>
<evidence type="ECO:0000256" key="7">
    <source>
        <dbReference type="ARBA" id="ARBA00034617"/>
    </source>
</evidence>
<evidence type="ECO:0000313" key="13">
    <source>
        <dbReference type="EnsemblMetazoa" id="G809.1:cds"/>
    </source>
</evidence>
<evidence type="ECO:0000256" key="8">
    <source>
        <dbReference type="ARBA" id="ARBA00034808"/>
    </source>
</evidence>
<keyword evidence="2" id="KW-0547">Nucleotide-binding</keyword>
<dbReference type="GO" id="GO:0043138">
    <property type="term" value="F:3'-5' DNA helicase activity"/>
    <property type="evidence" value="ECO:0007669"/>
    <property type="project" value="UniProtKB-EC"/>
</dbReference>
<dbReference type="InterPro" id="IPR014001">
    <property type="entry name" value="Helicase_ATP-bd"/>
</dbReference>
<dbReference type="SMART" id="SM00490">
    <property type="entry name" value="HELICc"/>
    <property type="match status" value="1"/>
</dbReference>
<dbReference type="Proteomes" id="UP000005408">
    <property type="component" value="Unassembled WGS sequence"/>
</dbReference>
<evidence type="ECO:0000256" key="2">
    <source>
        <dbReference type="ARBA" id="ARBA00022741"/>
    </source>
</evidence>
<reference evidence="13" key="1">
    <citation type="submission" date="2022-08" db="UniProtKB">
        <authorList>
            <consortium name="EnsemblMetazoa"/>
        </authorList>
    </citation>
    <scope>IDENTIFICATION</scope>
    <source>
        <strain evidence="13">05x7-T-G4-1.051#20</strain>
    </source>
</reference>
<dbReference type="Gene3D" id="3.40.50.300">
    <property type="entry name" value="P-loop containing nucleotide triphosphate hydrolases"/>
    <property type="match status" value="2"/>
</dbReference>
<dbReference type="InterPro" id="IPR011545">
    <property type="entry name" value="DEAD/DEAH_box_helicase_dom"/>
</dbReference>
<dbReference type="GO" id="GO:0005694">
    <property type="term" value="C:chromosome"/>
    <property type="evidence" value="ECO:0007669"/>
    <property type="project" value="TreeGrafter"/>
</dbReference>
<dbReference type="Pfam" id="PF00271">
    <property type="entry name" value="Helicase_C"/>
    <property type="match status" value="1"/>
</dbReference>
<dbReference type="GO" id="GO:0003677">
    <property type="term" value="F:DNA binding"/>
    <property type="evidence" value="ECO:0007669"/>
    <property type="project" value="UniProtKB-KW"/>
</dbReference>
<feature type="domain" description="Helicase C-terminal" evidence="12">
    <location>
        <begin position="268"/>
        <end position="449"/>
    </location>
</feature>
<dbReference type="SUPFAM" id="SSF52540">
    <property type="entry name" value="P-loop containing nucleoside triphosphate hydrolases"/>
    <property type="match status" value="1"/>
</dbReference>
<dbReference type="InterPro" id="IPR001650">
    <property type="entry name" value="Helicase_C-like"/>
</dbReference>
<evidence type="ECO:0000256" key="3">
    <source>
        <dbReference type="ARBA" id="ARBA00022840"/>
    </source>
</evidence>
<keyword evidence="5" id="KW-0413">Isomerase</keyword>
<evidence type="ECO:0000259" key="11">
    <source>
        <dbReference type="PROSITE" id="PS51192"/>
    </source>
</evidence>
<dbReference type="GO" id="GO:0009378">
    <property type="term" value="F:four-way junction helicase activity"/>
    <property type="evidence" value="ECO:0007669"/>
    <property type="project" value="TreeGrafter"/>
</dbReference>
<dbReference type="PROSITE" id="PS51192">
    <property type="entry name" value="HELICASE_ATP_BIND_1"/>
    <property type="match status" value="1"/>
</dbReference>
<dbReference type="AlphaFoldDB" id="A0A8W8NWK0"/>
<dbReference type="Pfam" id="PF00270">
    <property type="entry name" value="DEAD"/>
    <property type="match status" value="1"/>
</dbReference>
<evidence type="ECO:0000313" key="14">
    <source>
        <dbReference type="Proteomes" id="UP000005408"/>
    </source>
</evidence>
<proteinExistence type="inferred from homology"/>
<feature type="chain" id="PRO_5036462553" description="DNA 3'-5' helicase" evidence="10">
    <location>
        <begin position="25"/>
        <end position="536"/>
    </location>
</feature>
<dbReference type="PROSITE" id="PS51194">
    <property type="entry name" value="HELICASE_CTER"/>
    <property type="match status" value="1"/>
</dbReference>
<keyword evidence="14" id="KW-1185">Reference proteome</keyword>
<dbReference type="GO" id="GO:0005737">
    <property type="term" value="C:cytoplasm"/>
    <property type="evidence" value="ECO:0007669"/>
    <property type="project" value="TreeGrafter"/>
</dbReference>
<feature type="signal peptide" evidence="10">
    <location>
        <begin position="1"/>
        <end position="24"/>
    </location>
</feature>
<comment type="catalytic activity">
    <reaction evidence="7">
        <text>Couples ATP hydrolysis with the unwinding of duplex DNA by translocating in the 3'-5' direction.</text>
        <dbReference type="EC" id="5.6.2.4"/>
    </reaction>
</comment>
<protein>
    <recommendedName>
        <fullName evidence="8">DNA 3'-5' helicase</fullName>
        <ecNumber evidence="8">5.6.2.4</ecNumber>
    </recommendedName>
    <alternativeName>
        <fullName evidence="9">DNA 3'-5' helicase BLM</fullName>
    </alternativeName>
</protein>
<feature type="domain" description="Helicase ATP-binding" evidence="11">
    <location>
        <begin position="66"/>
        <end position="232"/>
    </location>
</feature>
<evidence type="ECO:0000256" key="1">
    <source>
        <dbReference type="ARBA" id="ARBA00005446"/>
    </source>
</evidence>
<dbReference type="GO" id="GO:0005634">
    <property type="term" value="C:nucleus"/>
    <property type="evidence" value="ECO:0007669"/>
    <property type="project" value="TreeGrafter"/>
</dbReference>
<keyword evidence="3" id="KW-0067">ATP-binding</keyword>
<evidence type="ECO:0000256" key="9">
    <source>
        <dbReference type="ARBA" id="ARBA00044542"/>
    </source>
</evidence>
<keyword evidence="10" id="KW-0732">Signal</keyword>